<dbReference type="InterPro" id="IPR043917">
    <property type="entry name" value="DUF5753"/>
</dbReference>
<dbReference type="GO" id="GO:0003677">
    <property type="term" value="F:DNA binding"/>
    <property type="evidence" value="ECO:0007669"/>
    <property type="project" value="InterPro"/>
</dbReference>
<dbReference type="SMART" id="SM00530">
    <property type="entry name" value="HTH_XRE"/>
    <property type="match status" value="1"/>
</dbReference>
<feature type="domain" description="HTH cro/C1-type" evidence="1">
    <location>
        <begin position="17"/>
        <end position="50"/>
    </location>
</feature>
<dbReference type="PROSITE" id="PS50943">
    <property type="entry name" value="HTH_CROC1"/>
    <property type="match status" value="1"/>
</dbReference>
<dbReference type="Proteomes" id="UP000533598">
    <property type="component" value="Unassembled WGS sequence"/>
</dbReference>
<dbReference type="CDD" id="cd00093">
    <property type="entry name" value="HTH_XRE"/>
    <property type="match status" value="1"/>
</dbReference>
<reference evidence="2 3" key="1">
    <citation type="submission" date="2020-08" db="EMBL/GenBank/DDBJ databases">
        <title>Sequencing the genomes of 1000 actinobacteria strains.</title>
        <authorList>
            <person name="Klenk H.-P."/>
        </authorList>
    </citation>
    <scope>NUCLEOTIDE SEQUENCE [LARGE SCALE GENOMIC DNA]</scope>
    <source>
        <strain evidence="2 3">DSM 44230</strain>
    </source>
</reference>
<dbReference type="EMBL" id="JACHMH010000001">
    <property type="protein sequence ID" value="MBB4676761.1"/>
    <property type="molecule type" value="Genomic_DNA"/>
</dbReference>
<dbReference type="InterPro" id="IPR001387">
    <property type="entry name" value="Cro/C1-type_HTH"/>
</dbReference>
<protein>
    <submittedName>
        <fullName evidence="2">Transcriptional regulator with XRE-family HTH domain</fullName>
    </submittedName>
</protein>
<accession>A0A7W7FS67</accession>
<dbReference type="SUPFAM" id="SSF47413">
    <property type="entry name" value="lambda repressor-like DNA-binding domains"/>
    <property type="match status" value="1"/>
</dbReference>
<dbReference type="Gene3D" id="1.10.260.40">
    <property type="entry name" value="lambda repressor-like DNA-binding domains"/>
    <property type="match status" value="1"/>
</dbReference>
<evidence type="ECO:0000313" key="3">
    <source>
        <dbReference type="Proteomes" id="UP000533598"/>
    </source>
</evidence>
<proteinExistence type="predicted"/>
<comment type="caution">
    <text evidence="2">The sequence shown here is derived from an EMBL/GenBank/DDBJ whole genome shotgun (WGS) entry which is preliminary data.</text>
</comment>
<evidence type="ECO:0000259" key="1">
    <source>
        <dbReference type="PROSITE" id="PS50943"/>
    </source>
</evidence>
<evidence type="ECO:0000313" key="2">
    <source>
        <dbReference type="EMBL" id="MBB4676761.1"/>
    </source>
</evidence>
<gene>
    <name evidence="2" type="ORF">HNR67_002879</name>
</gene>
<dbReference type="RefSeq" id="WP_185002540.1">
    <property type="nucleotide sequence ID" value="NZ_BAAAUI010000068.1"/>
</dbReference>
<sequence>MPTQPPTIRSRALGAELRRKREQAGYTGMDLARRTGWSHSKISRLETGDRGTTVADVAYVLGFYGASDTETTRLLDLLRDAPDGVWACPRPRTSQENQASSIQSFAPVLIPPLLRTDDYARALGRLPERPSPLRRAYPPTALFHLDESALHRTVGTPSVLPEQLLHLVFLSNWKHLEIRVVPLSAGACPGLGGPFSLLHYGDDRPVVHLPQETQDLYLESPADLATYRRILTDLDGISLSRNRSRELIADLAHALS</sequence>
<dbReference type="Pfam" id="PF19054">
    <property type="entry name" value="DUF5753"/>
    <property type="match status" value="1"/>
</dbReference>
<keyword evidence="3" id="KW-1185">Reference proteome</keyword>
<dbReference type="Pfam" id="PF13560">
    <property type="entry name" value="HTH_31"/>
    <property type="match status" value="1"/>
</dbReference>
<dbReference type="AlphaFoldDB" id="A0A7W7FS67"/>
<dbReference type="InterPro" id="IPR010982">
    <property type="entry name" value="Lambda_DNA-bd_dom_sf"/>
</dbReference>
<name>A0A7W7FS67_9PSEU</name>
<organism evidence="2 3">
    <name type="scientific">Crossiella cryophila</name>
    <dbReference type="NCBI Taxonomy" id="43355"/>
    <lineage>
        <taxon>Bacteria</taxon>
        <taxon>Bacillati</taxon>
        <taxon>Actinomycetota</taxon>
        <taxon>Actinomycetes</taxon>
        <taxon>Pseudonocardiales</taxon>
        <taxon>Pseudonocardiaceae</taxon>
        <taxon>Crossiella</taxon>
    </lineage>
</organism>